<feature type="compositionally biased region" description="Polar residues" evidence="1">
    <location>
        <begin position="54"/>
        <end position="87"/>
    </location>
</feature>
<reference evidence="4" key="1">
    <citation type="journal article" date="2019" name="Int. J. Syst. Evol. Microbiol.">
        <title>The Global Catalogue of Microorganisms (GCM) 10K type strain sequencing project: providing services to taxonomists for standard genome sequencing and annotation.</title>
        <authorList>
            <consortium name="The Broad Institute Genomics Platform"/>
            <consortium name="The Broad Institute Genome Sequencing Center for Infectious Disease"/>
            <person name="Wu L."/>
            <person name="Ma J."/>
        </authorList>
    </citation>
    <scope>NUCLEOTIDE SEQUENCE [LARGE SCALE GENOMIC DNA]</scope>
    <source>
        <strain evidence="4">CCUG 55609</strain>
    </source>
</reference>
<feature type="region of interest" description="Disordered" evidence="1">
    <location>
        <begin position="54"/>
        <end position="95"/>
    </location>
</feature>
<dbReference type="Proteomes" id="UP001597173">
    <property type="component" value="Unassembled WGS sequence"/>
</dbReference>
<feature type="signal peptide" evidence="2">
    <location>
        <begin position="1"/>
        <end position="44"/>
    </location>
</feature>
<evidence type="ECO:0000256" key="1">
    <source>
        <dbReference type="SAM" id="MobiDB-lite"/>
    </source>
</evidence>
<name>A0ABW3Z0L6_MYCRA</name>
<protein>
    <submittedName>
        <fullName evidence="3">Uncharacterized protein</fullName>
    </submittedName>
</protein>
<evidence type="ECO:0000313" key="4">
    <source>
        <dbReference type="Proteomes" id="UP001597173"/>
    </source>
</evidence>
<evidence type="ECO:0000313" key="3">
    <source>
        <dbReference type="EMBL" id="MFD1329720.1"/>
    </source>
</evidence>
<keyword evidence="2" id="KW-0732">Signal</keyword>
<comment type="caution">
    <text evidence="3">The sequence shown here is derived from an EMBL/GenBank/DDBJ whole genome shotgun (WGS) entry which is preliminary data.</text>
</comment>
<dbReference type="RefSeq" id="WP_374840967.1">
    <property type="nucleotide sequence ID" value="NZ_JBHEEW010000017.1"/>
</dbReference>
<proteinExistence type="predicted"/>
<gene>
    <name evidence="3" type="ORF">ACFQ33_17665</name>
</gene>
<evidence type="ECO:0000256" key="2">
    <source>
        <dbReference type="SAM" id="SignalP"/>
    </source>
</evidence>
<dbReference type="EMBL" id="JBHTNF010000013">
    <property type="protein sequence ID" value="MFD1329720.1"/>
    <property type="molecule type" value="Genomic_DNA"/>
</dbReference>
<organism evidence="3 4">
    <name type="scientific">Mycoplana ramosa</name>
    <name type="common">Mycoplana bullata</name>
    <dbReference type="NCBI Taxonomy" id="40837"/>
    <lineage>
        <taxon>Bacteria</taxon>
        <taxon>Pseudomonadati</taxon>
        <taxon>Pseudomonadota</taxon>
        <taxon>Alphaproteobacteria</taxon>
        <taxon>Hyphomicrobiales</taxon>
        <taxon>Rhizobiaceae</taxon>
        <taxon>Mycoplana</taxon>
    </lineage>
</organism>
<sequence length="95" mass="10244">MRAIVISTFTGRCYCIGAANKETAMKHILLFAFALGLSAPMAQADCAYHQTSAKANVDQTTTTASTSKDPQMSSEQLVLLKKQQQSATDEERAAE</sequence>
<keyword evidence="4" id="KW-1185">Reference proteome</keyword>
<accession>A0ABW3Z0L6</accession>
<feature type="chain" id="PRO_5045182610" evidence="2">
    <location>
        <begin position="45"/>
        <end position="95"/>
    </location>
</feature>